<proteinExistence type="predicted"/>
<dbReference type="EMBL" id="BARV01032721">
    <property type="protein sequence ID" value="GAI37229.1"/>
    <property type="molecule type" value="Genomic_DNA"/>
</dbReference>
<name>X1Q1W7_9ZZZZ</name>
<dbReference type="InterPro" id="IPR011009">
    <property type="entry name" value="Kinase-like_dom_sf"/>
</dbReference>
<accession>X1Q1W7</accession>
<organism evidence="2">
    <name type="scientific">marine sediment metagenome</name>
    <dbReference type="NCBI Taxonomy" id="412755"/>
    <lineage>
        <taxon>unclassified sequences</taxon>
        <taxon>metagenomes</taxon>
        <taxon>ecological metagenomes</taxon>
    </lineage>
</organism>
<dbReference type="Pfam" id="PF01636">
    <property type="entry name" value="APH"/>
    <property type="match status" value="1"/>
</dbReference>
<reference evidence="2" key="1">
    <citation type="journal article" date="2014" name="Front. Microbiol.">
        <title>High frequency of phylogenetically diverse reductive dehalogenase-homologous genes in deep subseafloor sedimentary metagenomes.</title>
        <authorList>
            <person name="Kawai M."/>
            <person name="Futagami T."/>
            <person name="Toyoda A."/>
            <person name="Takaki Y."/>
            <person name="Nishi S."/>
            <person name="Hori S."/>
            <person name="Arai W."/>
            <person name="Tsubouchi T."/>
            <person name="Morono Y."/>
            <person name="Uchiyama I."/>
            <person name="Ito T."/>
            <person name="Fujiyama A."/>
            <person name="Inagaki F."/>
            <person name="Takami H."/>
        </authorList>
    </citation>
    <scope>NUCLEOTIDE SEQUENCE</scope>
    <source>
        <strain evidence="2">Expedition CK06-06</strain>
    </source>
</reference>
<evidence type="ECO:0000259" key="1">
    <source>
        <dbReference type="Pfam" id="PF01636"/>
    </source>
</evidence>
<feature type="non-terminal residue" evidence="2">
    <location>
        <position position="1"/>
    </location>
</feature>
<dbReference type="PANTHER" id="PTHR21064">
    <property type="entry name" value="AMINOGLYCOSIDE PHOSPHOTRANSFERASE DOMAIN-CONTAINING PROTEIN-RELATED"/>
    <property type="match status" value="1"/>
</dbReference>
<evidence type="ECO:0000313" key="2">
    <source>
        <dbReference type="EMBL" id="GAI37229.1"/>
    </source>
</evidence>
<dbReference type="Gene3D" id="3.90.1200.10">
    <property type="match status" value="1"/>
</dbReference>
<protein>
    <recommendedName>
        <fullName evidence="1">Aminoglycoside phosphotransferase domain-containing protein</fullName>
    </recommendedName>
</protein>
<dbReference type="PANTHER" id="PTHR21064:SF5">
    <property type="entry name" value="SLR1880 PROTEIN"/>
    <property type="match status" value="1"/>
</dbReference>
<dbReference type="SUPFAM" id="SSF56112">
    <property type="entry name" value="Protein kinase-like (PK-like)"/>
    <property type="match status" value="1"/>
</dbReference>
<dbReference type="AlphaFoldDB" id="X1Q1W7"/>
<dbReference type="InterPro" id="IPR050249">
    <property type="entry name" value="Pseudomonas-type_ThrB"/>
</dbReference>
<gene>
    <name evidence="2" type="ORF">S06H3_51553</name>
</gene>
<dbReference type="InterPro" id="IPR002575">
    <property type="entry name" value="Aminoglycoside_PTrfase"/>
</dbReference>
<comment type="caution">
    <text evidence="2">The sequence shown here is derived from an EMBL/GenBank/DDBJ whole genome shotgun (WGS) entry which is preliminary data.</text>
</comment>
<sequence>LLKEGKIPVRVTHNDTKINNVLMDRETLKGLCVIDLDTVMPGTVLSDFGDMVRTFTNSVNEDVPDVLKVKMRLNIFRAMAEGYLSEANDFLTPVEKSNLVYGGKLITLMQGIRNLTDYLKGDVYYKINYPEHNLDRTRNQFALLRSIEEQEKHMEEIIKTI</sequence>
<feature type="domain" description="Aminoglycoside phosphotransferase" evidence="1">
    <location>
        <begin position="8"/>
        <end position="57"/>
    </location>
</feature>